<dbReference type="InterPro" id="IPR052423">
    <property type="entry name" value="EMIR"/>
</dbReference>
<organism evidence="2 3">
    <name type="scientific">Zingiber officinale</name>
    <name type="common">Ginger</name>
    <name type="synonym">Amomum zingiber</name>
    <dbReference type="NCBI Taxonomy" id="94328"/>
    <lineage>
        <taxon>Eukaryota</taxon>
        <taxon>Viridiplantae</taxon>
        <taxon>Streptophyta</taxon>
        <taxon>Embryophyta</taxon>
        <taxon>Tracheophyta</taxon>
        <taxon>Spermatophyta</taxon>
        <taxon>Magnoliopsida</taxon>
        <taxon>Liliopsida</taxon>
        <taxon>Zingiberales</taxon>
        <taxon>Zingiberaceae</taxon>
        <taxon>Zingiber</taxon>
    </lineage>
</organism>
<dbReference type="Pfam" id="PF00226">
    <property type="entry name" value="DnaJ"/>
    <property type="match status" value="1"/>
</dbReference>
<evidence type="ECO:0000313" key="2">
    <source>
        <dbReference type="EMBL" id="KAG6506328.1"/>
    </source>
</evidence>
<dbReference type="PANTHER" id="PTHR44094">
    <property type="entry name" value="DNAJ HEAT SHOCK N-TERMINAL DOMAIN-CONTAINING PROTEIN"/>
    <property type="match status" value="1"/>
</dbReference>
<reference evidence="2 3" key="1">
    <citation type="submission" date="2020-08" db="EMBL/GenBank/DDBJ databases">
        <title>Plant Genome Project.</title>
        <authorList>
            <person name="Zhang R.-G."/>
        </authorList>
    </citation>
    <scope>NUCLEOTIDE SEQUENCE [LARGE SCALE GENOMIC DNA]</scope>
    <source>
        <tissue evidence="2">Rhizome</tissue>
    </source>
</reference>
<sequence>MAKETEYYDVLGISPSASEEEIRKAYYLKARQVHPDKNPNDPKAAENFQASPVVVSVCMFGQTLGEAYQVLSDPVQRKAYDGFGKESVSRWAK</sequence>
<name>A0A8J5GMA6_ZINOF</name>
<dbReference type="InterPro" id="IPR001623">
    <property type="entry name" value="DnaJ_domain"/>
</dbReference>
<comment type="caution">
    <text evidence="2">The sequence shown here is derived from an EMBL/GenBank/DDBJ whole genome shotgun (WGS) entry which is preliminary data.</text>
</comment>
<evidence type="ECO:0000259" key="1">
    <source>
        <dbReference type="PROSITE" id="PS50076"/>
    </source>
</evidence>
<proteinExistence type="predicted"/>
<gene>
    <name evidence="2" type="ORF">ZIOFF_031651</name>
</gene>
<dbReference type="AlphaFoldDB" id="A0A8J5GMA6"/>
<dbReference type="Gene3D" id="1.10.287.110">
    <property type="entry name" value="DnaJ domain"/>
    <property type="match status" value="1"/>
</dbReference>
<accession>A0A8J5GMA6</accession>
<dbReference type="PANTHER" id="PTHR44094:SF14">
    <property type="entry name" value="DNAJ HEAT SHOCK N-TERMINAL DOMAIN-CONTAINING PROTEIN"/>
    <property type="match status" value="1"/>
</dbReference>
<protein>
    <recommendedName>
        <fullName evidence="1">J domain-containing protein</fullName>
    </recommendedName>
</protein>
<dbReference type="SUPFAM" id="SSF46565">
    <property type="entry name" value="Chaperone J-domain"/>
    <property type="match status" value="1"/>
</dbReference>
<feature type="domain" description="J" evidence="1">
    <location>
        <begin position="6"/>
        <end position="84"/>
    </location>
</feature>
<dbReference type="SMART" id="SM00271">
    <property type="entry name" value="DnaJ"/>
    <property type="match status" value="1"/>
</dbReference>
<dbReference type="InterPro" id="IPR036869">
    <property type="entry name" value="J_dom_sf"/>
</dbReference>
<dbReference type="PROSITE" id="PS50076">
    <property type="entry name" value="DNAJ_2"/>
    <property type="match status" value="1"/>
</dbReference>
<evidence type="ECO:0000313" key="3">
    <source>
        <dbReference type="Proteomes" id="UP000734854"/>
    </source>
</evidence>
<dbReference type="EMBL" id="JACMSC010000009">
    <property type="protein sequence ID" value="KAG6506328.1"/>
    <property type="molecule type" value="Genomic_DNA"/>
</dbReference>
<dbReference type="GO" id="GO:0005783">
    <property type="term" value="C:endoplasmic reticulum"/>
    <property type="evidence" value="ECO:0007669"/>
    <property type="project" value="UniProtKB-ARBA"/>
</dbReference>
<keyword evidence="3" id="KW-1185">Reference proteome</keyword>
<dbReference type="PRINTS" id="PR00625">
    <property type="entry name" value="JDOMAIN"/>
</dbReference>
<dbReference type="CDD" id="cd06257">
    <property type="entry name" value="DnaJ"/>
    <property type="match status" value="1"/>
</dbReference>
<dbReference type="Proteomes" id="UP000734854">
    <property type="component" value="Unassembled WGS sequence"/>
</dbReference>